<dbReference type="EMBL" id="JAWDGP010004345">
    <property type="protein sequence ID" value="KAK3765139.1"/>
    <property type="molecule type" value="Genomic_DNA"/>
</dbReference>
<dbReference type="InterPro" id="IPR002060">
    <property type="entry name" value="Squ/phyt_synthse"/>
</dbReference>
<dbReference type="AlphaFoldDB" id="A0AAE0Z955"/>
<sequence length="321" mass="36502">MLKVSENFTVGLLAPDKKSRLSSCQGHGHKLCVRFNSARTSKISDIQYCVDLVKKYDYENYLGTLLLPKNAQRAAFALRAFNVELAQVQDAVSENKIGLMRMQFWRDTVAKIIQGFPPQAPVATELAGACNYYKLSRRWLERMLESRAAQIDKDFFKSMKTIEEYAEHVNSSLYYLLLECLGIKNVHADHAASHLGKAQGIVTAIRATPFHASKRRVYLPIDILSKYRVSHEDIIRGNSSQHVKDAVFDIASIAHQHLEKARSLKSSLPPESNLVFLNASICDHYLKSLQKVDFNVFDGKLQHKNALLAYHMYANKLRKKF</sequence>
<protein>
    <recommendedName>
        <fullName evidence="11">NADH dehydrogenase (ubiquinone) complex I, assembly factor 6</fullName>
        <ecNumber evidence="3">2.5.1.32</ecNumber>
    </recommendedName>
</protein>
<organism evidence="12 13">
    <name type="scientific">Elysia crispata</name>
    <name type="common">lettuce slug</name>
    <dbReference type="NCBI Taxonomy" id="231223"/>
    <lineage>
        <taxon>Eukaryota</taxon>
        <taxon>Metazoa</taxon>
        <taxon>Spiralia</taxon>
        <taxon>Lophotrochozoa</taxon>
        <taxon>Mollusca</taxon>
        <taxon>Gastropoda</taxon>
        <taxon>Heterobranchia</taxon>
        <taxon>Euthyneura</taxon>
        <taxon>Panpulmonata</taxon>
        <taxon>Sacoglossa</taxon>
        <taxon>Placobranchoidea</taxon>
        <taxon>Plakobranchidae</taxon>
        <taxon>Elysia</taxon>
    </lineage>
</organism>
<dbReference type="GO" id="GO:0005743">
    <property type="term" value="C:mitochondrial inner membrane"/>
    <property type="evidence" value="ECO:0007669"/>
    <property type="project" value="UniProtKB-SubCell"/>
</dbReference>
<keyword evidence="5" id="KW-0999">Mitochondrion inner membrane</keyword>
<gene>
    <name evidence="12" type="ORF">RRG08_027779</name>
</gene>
<dbReference type="InterPro" id="IPR008949">
    <property type="entry name" value="Isoprenoid_synthase_dom_sf"/>
</dbReference>
<comment type="subcellular location">
    <subcellularLocation>
        <location evidence="2">Mitochondrion inner membrane</location>
    </subcellularLocation>
</comment>
<evidence type="ECO:0000256" key="4">
    <source>
        <dbReference type="ARBA" id="ARBA00022746"/>
    </source>
</evidence>
<dbReference type="Proteomes" id="UP001283361">
    <property type="component" value="Unassembled WGS sequence"/>
</dbReference>
<keyword evidence="6" id="KW-0809">Transit peptide</keyword>
<dbReference type="SUPFAM" id="SSF48576">
    <property type="entry name" value="Terpenoid synthases"/>
    <property type="match status" value="1"/>
</dbReference>
<proteinExistence type="inferred from homology"/>
<evidence type="ECO:0000256" key="3">
    <source>
        <dbReference type="ARBA" id="ARBA00012396"/>
    </source>
</evidence>
<comment type="caution">
    <text evidence="12">The sequence shown here is derived from an EMBL/GenBank/DDBJ whole genome shotgun (WGS) entry which is preliminary data.</text>
</comment>
<reference evidence="12" key="1">
    <citation type="journal article" date="2023" name="G3 (Bethesda)">
        <title>A reference genome for the long-term kleptoplast-retaining sea slug Elysia crispata morphotype clarki.</title>
        <authorList>
            <person name="Eastman K.E."/>
            <person name="Pendleton A.L."/>
            <person name="Shaikh M.A."/>
            <person name="Suttiyut T."/>
            <person name="Ogas R."/>
            <person name="Tomko P."/>
            <person name="Gavelis G."/>
            <person name="Widhalm J.R."/>
            <person name="Wisecaver J.H."/>
        </authorList>
    </citation>
    <scope>NUCLEOTIDE SEQUENCE</scope>
    <source>
        <strain evidence="12">ECLA1</strain>
    </source>
</reference>
<evidence type="ECO:0000256" key="11">
    <source>
        <dbReference type="ARBA" id="ARBA00069034"/>
    </source>
</evidence>
<dbReference type="Pfam" id="PF00494">
    <property type="entry name" value="SQS_PSY"/>
    <property type="match status" value="1"/>
</dbReference>
<dbReference type="EC" id="2.5.1.32" evidence="3"/>
<evidence type="ECO:0000313" key="12">
    <source>
        <dbReference type="EMBL" id="KAK3765139.1"/>
    </source>
</evidence>
<keyword evidence="4" id="KW-0125">Carotenoid biosynthesis</keyword>
<evidence type="ECO:0000256" key="2">
    <source>
        <dbReference type="ARBA" id="ARBA00004273"/>
    </source>
</evidence>
<evidence type="ECO:0000256" key="8">
    <source>
        <dbReference type="ARBA" id="ARBA00023136"/>
    </source>
</evidence>
<comment type="similarity">
    <text evidence="9">Belongs to the NDUFAF6 family.</text>
</comment>
<keyword evidence="13" id="KW-1185">Reference proteome</keyword>
<evidence type="ECO:0000313" key="13">
    <source>
        <dbReference type="Proteomes" id="UP001283361"/>
    </source>
</evidence>
<evidence type="ECO:0000256" key="6">
    <source>
        <dbReference type="ARBA" id="ARBA00022946"/>
    </source>
</evidence>
<dbReference type="FunFam" id="1.10.600.10:FF:000013">
    <property type="entry name" value="NADH dehydrogenase (ubiquinone) complex I, assembly factor 6"/>
    <property type="match status" value="1"/>
</dbReference>
<dbReference type="GO" id="GO:0016117">
    <property type="term" value="P:carotenoid biosynthetic process"/>
    <property type="evidence" value="ECO:0007669"/>
    <property type="project" value="UniProtKB-KW"/>
</dbReference>
<name>A0AAE0Z955_9GAST</name>
<accession>A0AAE0Z955</accession>
<evidence type="ECO:0000256" key="9">
    <source>
        <dbReference type="ARBA" id="ARBA00038273"/>
    </source>
</evidence>
<evidence type="ECO:0000256" key="10">
    <source>
        <dbReference type="ARBA" id="ARBA00056665"/>
    </source>
</evidence>
<comment type="function">
    <text evidence="10">Involved in the assembly of mitochondrial NADH:ubiquinone oxidoreductase complex (complex I) at early stages. May play a role in the biogenesis of complex I subunit MT-ND1.</text>
</comment>
<dbReference type="Gene3D" id="1.10.600.10">
    <property type="entry name" value="Farnesyl Diphosphate Synthase"/>
    <property type="match status" value="1"/>
</dbReference>
<evidence type="ECO:0000256" key="1">
    <source>
        <dbReference type="ARBA" id="ARBA00001805"/>
    </source>
</evidence>
<evidence type="ECO:0000256" key="5">
    <source>
        <dbReference type="ARBA" id="ARBA00022792"/>
    </source>
</evidence>
<keyword evidence="8" id="KW-0472">Membrane</keyword>
<comment type="catalytic activity">
    <reaction evidence="1">
        <text>2 (2E,6E,10E)-geranylgeranyl diphosphate = 15-cis-phytoene + 2 diphosphate</text>
        <dbReference type="Rhea" id="RHEA:34475"/>
        <dbReference type="ChEBI" id="CHEBI:27787"/>
        <dbReference type="ChEBI" id="CHEBI:33019"/>
        <dbReference type="ChEBI" id="CHEBI:58756"/>
        <dbReference type="EC" id="2.5.1.32"/>
    </reaction>
</comment>
<evidence type="ECO:0000256" key="7">
    <source>
        <dbReference type="ARBA" id="ARBA00023128"/>
    </source>
</evidence>
<keyword evidence="7" id="KW-0496">Mitochondrion</keyword>
<dbReference type="PANTHER" id="PTHR31480">
    <property type="entry name" value="BIFUNCTIONAL LYCOPENE CYCLASE/PHYTOENE SYNTHASE"/>
    <property type="match status" value="1"/>
</dbReference>